<proteinExistence type="predicted"/>
<dbReference type="Pfam" id="PF00067">
    <property type="entry name" value="p450"/>
    <property type="match status" value="1"/>
</dbReference>
<sequence>MALLLSLISMSLCLFATIIITSALAYASTGRRYNGARLPPGPRARLPLVGNLLFHAPTISSLERALHRLRDAHGPVFTLWAGHRPAVFVMGRDLAQRTLVHAGSDGINLTRSERQLDCA</sequence>
<dbReference type="GO" id="GO:0020037">
    <property type="term" value="F:heme binding"/>
    <property type="evidence" value="ECO:0007669"/>
    <property type="project" value="InterPro"/>
</dbReference>
<dbReference type="GO" id="GO:0016705">
    <property type="term" value="F:oxidoreductase activity, acting on paired donors, with incorporation or reduction of molecular oxygen"/>
    <property type="evidence" value="ECO:0007669"/>
    <property type="project" value="InterPro"/>
</dbReference>
<dbReference type="GO" id="GO:0004497">
    <property type="term" value="F:monooxygenase activity"/>
    <property type="evidence" value="ECO:0007669"/>
    <property type="project" value="InterPro"/>
</dbReference>
<gene>
    <name evidence="1" type="ORF">GUJ93_ZPchr2166g40570</name>
</gene>
<reference evidence="1" key="2">
    <citation type="submission" date="2021-02" db="EMBL/GenBank/DDBJ databases">
        <authorList>
            <person name="Kimball J.A."/>
            <person name="Haas M.W."/>
            <person name="Macchietto M."/>
            <person name="Kono T."/>
            <person name="Duquette J."/>
            <person name="Shao M."/>
        </authorList>
    </citation>
    <scope>NUCLEOTIDE SEQUENCE</scope>
    <source>
        <tissue evidence="1">Fresh leaf tissue</tissue>
    </source>
</reference>
<dbReference type="Proteomes" id="UP000729402">
    <property type="component" value="Unassembled WGS sequence"/>
</dbReference>
<dbReference type="InterPro" id="IPR001128">
    <property type="entry name" value="Cyt_P450"/>
</dbReference>
<feature type="non-terminal residue" evidence="1">
    <location>
        <position position="1"/>
    </location>
</feature>
<accession>A0A8J5V2F5</accession>
<protein>
    <recommendedName>
        <fullName evidence="3">Cytochrome P450</fullName>
    </recommendedName>
</protein>
<keyword evidence="2" id="KW-1185">Reference proteome</keyword>
<dbReference type="EMBL" id="JAAALK010000956">
    <property type="protein sequence ID" value="KAG8043321.1"/>
    <property type="molecule type" value="Genomic_DNA"/>
</dbReference>
<comment type="caution">
    <text evidence="1">The sequence shown here is derived from an EMBL/GenBank/DDBJ whole genome shotgun (WGS) entry which is preliminary data.</text>
</comment>
<dbReference type="PANTHER" id="PTHR24299">
    <property type="entry name" value="CYTOCHROME P450 FAMILY 1"/>
    <property type="match status" value="1"/>
</dbReference>
<name>A0A8J5V2F5_ZIZPA</name>
<reference evidence="1" key="1">
    <citation type="journal article" date="2021" name="bioRxiv">
        <title>Whole Genome Assembly and Annotation of Northern Wild Rice, Zizania palustris L., Supports a Whole Genome Duplication in the Zizania Genus.</title>
        <authorList>
            <person name="Haas M."/>
            <person name="Kono T."/>
            <person name="Macchietto M."/>
            <person name="Millas R."/>
            <person name="McGilp L."/>
            <person name="Shao M."/>
            <person name="Duquette J."/>
            <person name="Hirsch C.N."/>
            <person name="Kimball J."/>
        </authorList>
    </citation>
    <scope>NUCLEOTIDE SEQUENCE</scope>
    <source>
        <tissue evidence="1">Fresh leaf tissue</tissue>
    </source>
</reference>
<evidence type="ECO:0008006" key="3">
    <source>
        <dbReference type="Google" id="ProtNLM"/>
    </source>
</evidence>
<evidence type="ECO:0000313" key="1">
    <source>
        <dbReference type="EMBL" id="KAG8043321.1"/>
    </source>
</evidence>
<organism evidence="1 2">
    <name type="scientific">Zizania palustris</name>
    <name type="common">Northern wild rice</name>
    <dbReference type="NCBI Taxonomy" id="103762"/>
    <lineage>
        <taxon>Eukaryota</taxon>
        <taxon>Viridiplantae</taxon>
        <taxon>Streptophyta</taxon>
        <taxon>Embryophyta</taxon>
        <taxon>Tracheophyta</taxon>
        <taxon>Spermatophyta</taxon>
        <taxon>Magnoliopsida</taxon>
        <taxon>Liliopsida</taxon>
        <taxon>Poales</taxon>
        <taxon>Poaceae</taxon>
        <taxon>BOP clade</taxon>
        <taxon>Oryzoideae</taxon>
        <taxon>Oryzeae</taxon>
        <taxon>Zizaniinae</taxon>
        <taxon>Zizania</taxon>
    </lineage>
</organism>
<dbReference type="AlphaFoldDB" id="A0A8J5V2F5"/>
<dbReference type="PANTHER" id="PTHR24299:SF14">
    <property type="entry name" value="OS10G0514300 PROTEIN"/>
    <property type="match status" value="1"/>
</dbReference>
<evidence type="ECO:0000313" key="2">
    <source>
        <dbReference type="Proteomes" id="UP000729402"/>
    </source>
</evidence>
<dbReference type="GO" id="GO:0005506">
    <property type="term" value="F:iron ion binding"/>
    <property type="evidence" value="ECO:0007669"/>
    <property type="project" value="InterPro"/>
</dbReference>